<dbReference type="PANTHER" id="PTHR43739:SF5">
    <property type="entry name" value="EXO-ALPHA-SIALIDASE"/>
    <property type="match status" value="1"/>
</dbReference>
<dbReference type="InterPro" id="IPR031778">
    <property type="entry name" value="Sortilin_N"/>
</dbReference>
<keyword evidence="5" id="KW-1185">Reference proteome</keyword>
<evidence type="ECO:0000256" key="1">
    <source>
        <dbReference type="ARBA" id="ARBA00022737"/>
    </source>
</evidence>
<dbReference type="Pfam" id="PF15902">
    <property type="entry name" value="Sortilin-Vps10"/>
    <property type="match status" value="1"/>
</dbReference>
<proteinExistence type="predicted"/>
<evidence type="ECO:0000256" key="2">
    <source>
        <dbReference type="SAM" id="SignalP"/>
    </source>
</evidence>
<feature type="signal peptide" evidence="2">
    <location>
        <begin position="1"/>
        <end position="24"/>
    </location>
</feature>
<dbReference type="SUPFAM" id="SSF50939">
    <property type="entry name" value="Sialidases"/>
    <property type="match status" value="1"/>
</dbReference>
<dbReference type="InterPro" id="IPR036278">
    <property type="entry name" value="Sialidase_sf"/>
</dbReference>
<protein>
    <recommendedName>
        <fullName evidence="3">Sortilin N-terminal domain-containing protein</fullName>
    </recommendedName>
</protein>
<dbReference type="CDD" id="cd15482">
    <property type="entry name" value="Sialidase_non-viral"/>
    <property type="match status" value="2"/>
</dbReference>
<dbReference type="InterPro" id="IPR015943">
    <property type="entry name" value="WD40/YVTN_repeat-like_dom_sf"/>
</dbReference>
<keyword evidence="1" id="KW-0677">Repeat</keyword>
<name>A0ABP8NLB5_9BACT</name>
<feature type="domain" description="Sortilin N-terminal" evidence="3">
    <location>
        <begin position="140"/>
        <end position="264"/>
    </location>
</feature>
<dbReference type="Proteomes" id="UP001501175">
    <property type="component" value="Unassembled WGS sequence"/>
</dbReference>
<evidence type="ECO:0000313" key="4">
    <source>
        <dbReference type="EMBL" id="GAA4467693.1"/>
    </source>
</evidence>
<organism evidence="4 5">
    <name type="scientific">Nibrella saemangeumensis</name>
    <dbReference type="NCBI Taxonomy" id="1084526"/>
    <lineage>
        <taxon>Bacteria</taxon>
        <taxon>Pseudomonadati</taxon>
        <taxon>Bacteroidota</taxon>
        <taxon>Cytophagia</taxon>
        <taxon>Cytophagales</taxon>
        <taxon>Spirosomataceae</taxon>
        <taxon>Nibrella</taxon>
    </lineage>
</organism>
<accession>A0ABP8NLB5</accession>
<dbReference type="SUPFAM" id="SSF110296">
    <property type="entry name" value="Oligoxyloglucan reducing end-specific cellobiohydrolase"/>
    <property type="match status" value="1"/>
</dbReference>
<reference evidence="5" key="1">
    <citation type="journal article" date="2019" name="Int. J. Syst. Evol. Microbiol.">
        <title>The Global Catalogue of Microorganisms (GCM) 10K type strain sequencing project: providing services to taxonomists for standard genome sequencing and annotation.</title>
        <authorList>
            <consortium name="The Broad Institute Genomics Platform"/>
            <consortium name="The Broad Institute Genome Sequencing Center for Infectious Disease"/>
            <person name="Wu L."/>
            <person name="Ma J."/>
        </authorList>
    </citation>
    <scope>NUCLEOTIDE SEQUENCE [LARGE SCALE GENOMIC DNA]</scope>
    <source>
        <strain evidence="5">JCM 17927</strain>
    </source>
</reference>
<keyword evidence="2" id="KW-0732">Signal</keyword>
<comment type="caution">
    <text evidence="4">The sequence shown here is derived from an EMBL/GenBank/DDBJ whole genome shotgun (WGS) entry which is preliminary data.</text>
</comment>
<evidence type="ECO:0000259" key="3">
    <source>
        <dbReference type="Pfam" id="PF15902"/>
    </source>
</evidence>
<dbReference type="PANTHER" id="PTHR43739">
    <property type="entry name" value="XYLOGLUCANASE (EUROFUNG)"/>
    <property type="match status" value="1"/>
</dbReference>
<sequence>MLIMKRTCLWLLAMLSLVPAVLLAQKKKNVPDTAKVAAKGPFQTATFSGLAFRSIGPALVSGRVADLAVNPANPSEYYVAVASGGVWKTVNAGTTFTPVFDDQGSYSIGCVTLDPNNTKVVWVGSGENNNQRSVAYGDGVYKSEDGGKSWKNMGLKQSEHIGSIVVDPNNSDVVYAAAYGPLWSSGGERGIYKTTDGGKTWKAILTVSEHTGFSELHMDPRNSNVLYATAHQRQRKVFTYIGGGPESALYKSTDGGATWNKSMKGLPTGIDLGRIGLAISPVNPDHLFAIVEAGDNKGGLFASTDRGNSWEKRSSYSTSGNYYQRIFCDPKDISRLYSMNVYLQVSDDGGKTFRNLGEKNKHVDNHVIWVNPANTRHMLVGCDGGLYESFDGAQNWSFKANLPVTQFYKVSLDNSLPFYYVYGGTQDNFSLGGPSRTTSLNGIVNSDWFITNGGDGFESQVDYTDPNIVYAQSQYGGLVRYDRRTGEQVDIKPVEPAKDTPYRWNWDAPLLISQHDHKRLYFASDRVFRTNDQGNTWQVISPDLSRQVDRNKLTVMGRVWSVDAVAKNQSTDIYGQVTTLAESVVDPNLLYAGTDDGLIHVTTDGGKTWTKVNSVAGVPDRTYVNMIITSAHQKNVAYAAFNNHRDGDFKPYLFKTTDGGKTWKPIQNNLPDRGTVYCVAEDHKNPNLLFAGTEFGVFFSLDGGARWVQLKGGLPTIAIRDMEIQKRENDLVLATFGRGYYVLDDYTPLRNLKTEDLDKPAFIAPVKTALMYIESSPLGIRGKGFQGESYWSVPNPKPGAVFTYYLKDEYKTLREKRQEAESQRLKSGLPLFYPSIDSLRMEDLQPSPYLLFTITDPAGNTVRRLRTPAKKGMNRISWDFRTDAKGAVNFTPFNEENVFSSPDQGIMVLPGEYRVSLSRFDDSTFTELVPPQSFRIEALNAASLTAADKKSLYDFGKKVMELYRAVDGTNAYRADLVNKLRYMKEAALQTPSLNASVMKTITTLERRLSDVDRDLNGDVTRLKREFEAPTSISSRIRGIMSNVVNTSTAPTNTFLSSYNDAARLFTPLLNEVKAVRGEVERLETLLEQHGAPYTPGRLPAWKLE</sequence>
<dbReference type="InterPro" id="IPR052025">
    <property type="entry name" value="Xyloglucanase_GH74"/>
</dbReference>
<feature type="chain" id="PRO_5045039859" description="Sortilin N-terminal domain-containing protein" evidence="2">
    <location>
        <begin position="25"/>
        <end position="1104"/>
    </location>
</feature>
<gene>
    <name evidence="4" type="ORF">GCM10023189_51800</name>
</gene>
<dbReference type="EMBL" id="BAABHD010000082">
    <property type="protein sequence ID" value="GAA4467693.1"/>
    <property type="molecule type" value="Genomic_DNA"/>
</dbReference>
<evidence type="ECO:0000313" key="5">
    <source>
        <dbReference type="Proteomes" id="UP001501175"/>
    </source>
</evidence>
<dbReference type="Gene3D" id="2.130.10.10">
    <property type="entry name" value="YVTN repeat-like/Quinoprotein amine dehydrogenase"/>
    <property type="match status" value="5"/>
</dbReference>